<dbReference type="Pfam" id="PF13601">
    <property type="entry name" value="HTH_34"/>
    <property type="match status" value="1"/>
</dbReference>
<dbReference type="InterPro" id="IPR036388">
    <property type="entry name" value="WH-like_DNA-bd_sf"/>
</dbReference>
<dbReference type="GO" id="GO:0003700">
    <property type="term" value="F:DNA-binding transcription factor activity"/>
    <property type="evidence" value="ECO:0007669"/>
    <property type="project" value="InterPro"/>
</dbReference>
<name>A0A2N6PJ28_9MICO</name>
<protein>
    <submittedName>
        <fullName evidence="2">MarR family transcriptional regulator</fullName>
    </submittedName>
</protein>
<dbReference type="EMBL" id="PNFZ01000002">
    <property type="protein sequence ID" value="PMB98700.1"/>
    <property type="molecule type" value="Genomic_DNA"/>
</dbReference>
<keyword evidence="3" id="KW-1185">Reference proteome</keyword>
<dbReference type="SMART" id="SM00347">
    <property type="entry name" value="HTH_MARR"/>
    <property type="match status" value="1"/>
</dbReference>
<organism evidence="2 3">
    <name type="scientific">Brevibacterium luteolum</name>
    <dbReference type="NCBI Taxonomy" id="199591"/>
    <lineage>
        <taxon>Bacteria</taxon>
        <taxon>Bacillati</taxon>
        <taxon>Actinomycetota</taxon>
        <taxon>Actinomycetes</taxon>
        <taxon>Micrococcales</taxon>
        <taxon>Brevibacteriaceae</taxon>
        <taxon>Brevibacterium</taxon>
    </lineage>
</organism>
<proteinExistence type="predicted"/>
<feature type="domain" description="HTH marR-type" evidence="1">
    <location>
        <begin position="9"/>
        <end position="110"/>
    </location>
</feature>
<sequence>MSAPQNAIAQLCPLLTNPTRLALVAGLHGCGRADFRTIREQLGVSDSTLSKHISTLEDNEIVAVRKGFVGKRARTWLSLTSAGRKVYDAHMAGLRQIAGLAFSEAEAEDEPSTR</sequence>
<gene>
    <name evidence="2" type="ORF">CJ198_05140</name>
</gene>
<dbReference type="Proteomes" id="UP000235703">
    <property type="component" value="Unassembled WGS sequence"/>
</dbReference>
<dbReference type="InterPro" id="IPR011991">
    <property type="entry name" value="ArsR-like_HTH"/>
</dbReference>
<accession>A0A2N6PJ28</accession>
<dbReference type="CDD" id="cd00090">
    <property type="entry name" value="HTH_ARSR"/>
    <property type="match status" value="1"/>
</dbReference>
<reference evidence="2 3" key="1">
    <citation type="submission" date="2017-09" db="EMBL/GenBank/DDBJ databases">
        <title>Bacterial strain isolated from the female urinary microbiota.</title>
        <authorList>
            <person name="Thomas-White K."/>
            <person name="Kumar N."/>
            <person name="Forster S."/>
            <person name="Putonti C."/>
            <person name="Lawley T."/>
            <person name="Wolfe A.J."/>
        </authorList>
    </citation>
    <scope>NUCLEOTIDE SEQUENCE [LARGE SCALE GENOMIC DNA]</scope>
    <source>
        <strain evidence="2 3">UMB0680</strain>
    </source>
</reference>
<dbReference type="InterPro" id="IPR036390">
    <property type="entry name" value="WH_DNA-bd_sf"/>
</dbReference>
<dbReference type="OrthoDB" id="4952043at2"/>
<dbReference type="SUPFAM" id="SSF46785">
    <property type="entry name" value="Winged helix' DNA-binding domain"/>
    <property type="match status" value="1"/>
</dbReference>
<dbReference type="PANTHER" id="PTHR37318">
    <property type="entry name" value="BSL7504 PROTEIN"/>
    <property type="match status" value="1"/>
</dbReference>
<evidence type="ECO:0000259" key="1">
    <source>
        <dbReference type="SMART" id="SM00347"/>
    </source>
</evidence>
<comment type="caution">
    <text evidence="2">The sequence shown here is derived from an EMBL/GenBank/DDBJ whole genome shotgun (WGS) entry which is preliminary data.</text>
</comment>
<evidence type="ECO:0000313" key="3">
    <source>
        <dbReference type="Proteomes" id="UP000235703"/>
    </source>
</evidence>
<dbReference type="RefSeq" id="WP_102161406.1">
    <property type="nucleotide sequence ID" value="NZ_PNFZ01000002.1"/>
</dbReference>
<evidence type="ECO:0000313" key="2">
    <source>
        <dbReference type="EMBL" id="PMB98700.1"/>
    </source>
</evidence>
<dbReference type="AlphaFoldDB" id="A0A2N6PJ28"/>
<dbReference type="PANTHER" id="PTHR37318:SF1">
    <property type="entry name" value="BSL7504 PROTEIN"/>
    <property type="match status" value="1"/>
</dbReference>
<dbReference type="InterPro" id="IPR000835">
    <property type="entry name" value="HTH_MarR-typ"/>
</dbReference>
<dbReference type="Gene3D" id="1.10.10.10">
    <property type="entry name" value="Winged helix-like DNA-binding domain superfamily/Winged helix DNA-binding domain"/>
    <property type="match status" value="1"/>
</dbReference>
<dbReference type="InterPro" id="IPR027395">
    <property type="entry name" value="WH_DNA-bd_dom"/>
</dbReference>